<dbReference type="CDD" id="cd00338">
    <property type="entry name" value="Ser_Recombinase"/>
    <property type="match status" value="1"/>
</dbReference>
<keyword evidence="2" id="KW-0233">DNA recombination</keyword>
<evidence type="ECO:0000256" key="3">
    <source>
        <dbReference type="SAM" id="Coils"/>
    </source>
</evidence>
<gene>
    <name evidence="5" type="ORF">MED92_06796</name>
</gene>
<dbReference type="AlphaFoldDB" id="A0A7U8C751"/>
<dbReference type="InterPro" id="IPR011109">
    <property type="entry name" value="DNA_bind_recombinase_dom"/>
</dbReference>
<sequence>MLLPLPGGPTNRILTTIEPHNKFITYVMYEGYMREPIAVYYIRYSSMQQEDGDSERRQLHLIEMYAKANNLRIDESLSAKDRSVSAYHGANMKSGMGDILNHIKEGRLQDGDYLLLENLDRFSRDHILQSAPTLFQIISNGINVVTVSDGQLFSKDGTALMTMMQSIMQLSRAHDESKAKSDRGKAVWDAKREAIKVGNSNKIMTSVSPNWLKPNKDKTEFVIHEERANIVKRIFDLSDQGIGSVSITKILNGENIPTFGRAEFWQKSAIDKILNSRAVLGECEFYTGQVLENGKKRRVSTGIVVKDYYPKVISEALFDRVQMKRKSRVTGGGGRKGSLFSNLFTGIVKCGECNSTMQFINKGKRPKGRTYLKCRGHEHGTRCKGVNWRYDKVESHIINLMQHLPIQDLLPQEAQETQLMQQEKEVQAMENSVMEINSKISKLLDILDDCDNSAIKSITERVSTYQNKLDAEQHKLSALKSNYLLEREKIEHAEDKIRTLRGLLDFKASSEESLCVTRATINARLKGVISQIRFCSTKGEHNRWGGKVFYIHMKNEETYICRIDPPSYLKVGLDSEIAAENMTKLITGHLEIEPLKVPDASPELQEAYLNKFENTVSK</sequence>
<dbReference type="Pfam" id="PF00239">
    <property type="entry name" value="Resolvase"/>
    <property type="match status" value="1"/>
</dbReference>
<comment type="caution">
    <text evidence="5">The sequence shown here is derived from an EMBL/GenBank/DDBJ whole genome shotgun (WGS) entry which is preliminary data.</text>
</comment>
<dbReference type="PROSITE" id="PS51737">
    <property type="entry name" value="RECOMBINASE_DNA_BIND"/>
    <property type="match status" value="1"/>
</dbReference>
<dbReference type="InterPro" id="IPR025827">
    <property type="entry name" value="Zn_ribbon_recom_dom"/>
</dbReference>
<proteinExistence type="predicted"/>
<dbReference type="Gene3D" id="3.90.1750.20">
    <property type="entry name" value="Putative Large Serine Recombinase, Chain B, Domain 2"/>
    <property type="match status" value="1"/>
</dbReference>
<keyword evidence="6" id="KW-1185">Reference proteome</keyword>
<dbReference type="SMART" id="SM00857">
    <property type="entry name" value="Resolvase"/>
    <property type="match status" value="1"/>
</dbReference>
<reference evidence="5 6" key="1">
    <citation type="submission" date="2006-02" db="EMBL/GenBank/DDBJ databases">
        <authorList>
            <person name="Pinhassi J."/>
            <person name="Pedros-Alio C."/>
            <person name="Ferriera S."/>
            <person name="Johnson J."/>
            <person name="Kravitz S."/>
            <person name="Halpern A."/>
            <person name="Remington K."/>
            <person name="Beeson K."/>
            <person name="Tran B."/>
            <person name="Rogers Y.-H."/>
            <person name="Friedman R."/>
            <person name="Venter J.C."/>
        </authorList>
    </citation>
    <scope>NUCLEOTIDE SEQUENCE [LARGE SCALE GENOMIC DNA]</scope>
    <source>
        <strain evidence="5 6">MED92</strain>
    </source>
</reference>
<evidence type="ECO:0000256" key="2">
    <source>
        <dbReference type="ARBA" id="ARBA00023172"/>
    </source>
</evidence>
<accession>A0A7U8C751</accession>
<dbReference type="PANTHER" id="PTHR30461">
    <property type="entry name" value="DNA-INVERTASE FROM LAMBDOID PROPHAGE"/>
    <property type="match status" value="1"/>
</dbReference>
<feature type="domain" description="Recombinase" evidence="4">
    <location>
        <begin position="209"/>
        <end position="331"/>
    </location>
</feature>
<dbReference type="InterPro" id="IPR050639">
    <property type="entry name" value="SSR_resolvase"/>
</dbReference>
<name>A0A7U8C751_NEPCE</name>
<dbReference type="Proteomes" id="UP000002171">
    <property type="component" value="Unassembled WGS sequence"/>
</dbReference>
<dbReference type="InterPro" id="IPR006119">
    <property type="entry name" value="Resolv_N"/>
</dbReference>
<dbReference type="EMBL" id="AAOW01000001">
    <property type="protein sequence ID" value="EAR62805.1"/>
    <property type="molecule type" value="Genomic_DNA"/>
</dbReference>
<evidence type="ECO:0000313" key="6">
    <source>
        <dbReference type="Proteomes" id="UP000002171"/>
    </source>
</evidence>
<dbReference type="InterPro" id="IPR038109">
    <property type="entry name" value="DNA_bind_recomb_sf"/>
</dbReference>
<feature type="coiled-coil region" evidence="3">
    <location>
        <begin position="412"/>
        <end position="496"/>
    </location>
</feature>
<organism evidence="5 6">
    <name type="scientific">Neptuniibacter caesariensis</name>
    <dbReference type="NCBI Taxonomy" id="207954"/>
    <lineage>
        <taxon>Bacteria</taxon>
        <taxon>Pseudomonadati</taxon>
        <taxon>Pseudomonadota</taxon>
        <taxon>Gammaproteobacteria</taxon>
        <taxon>Oceanospirillales</taxon>
        <taxon>Oceanospirillaceae</taxon>
        <taxon>Neptuniibacter</taxon>
    </lineage>
</organism>
<dbReference type="Pfam" id="PF13408">
    <property type="entry name" value="Zn_ribbon_recom"/>
    <property type="match status" value="1"/>
</dbReference>
<keyword evidence="3" id="KW-0175">Coiled coil</keyword>
<dbReference type="InterPro" id="IPR036162">
    <property type="entry name" value="Resolvase-like_N_sf"/>
</dbReference>
<dbReference type="GO" id="GO:0003677">
    <property type="term" value="F:DNA binding"/>
    <property type="evidence" value="ECO:0007669"/>
    <property type="project" value="UniProtKB-KW"/>
</dbReference>
<evidence type="ECO:0000259" key="4">
    <source>
        <dbReference type="PROSITE" id="PS51737"/>
    </source>
</evidence>
<dbReference type="Gene3D" id="3.40.50.1390">
    <property type="entry name" value="Resolvase, N-terminal catalytic domain"/>
    <property type="match status" value="1"/>
</dbReference>
<dbReference type="PANTHER" id="PTHR30461:SF2">
    <property type="entry name" value="SERINE RECOMBINASE PINE-RELATED"/>
    <property type="match status" value="1"/>
</dbReference>
<keyword evidence="1" id="KW-0238">DNA-binding</keyword>
<dbReference type="Pfam" id="PF07508">
    <property type="entry name" value="Recombinase"/>
    <property type="match status" value="1"/>
</dbReference>
<evidence type="ECO:0000313" key="5">
    <source>
        <dbReference type="EMBL" id="EAR62805.1"/>
    </source>
</evidence>
<evidence type="ECO:0000256" key="1">
    <source>
        <dbReference type="ARBA" id="ARBA00023125"/>
    </source>
</evidence>
<dbReference type="SUPFAM" id="SSF53041">
    <property type="entry name" value="Resolvase-like"/>
    <property type="match status" value="1"/>
</dbReference>
<dbReference type="GO" id="GO:0000150">
    <property type="term" value="F:DNA strand exchange activity"/>
    <property type="evidence" value="ECO:0007669"/>
    <property type="project" value="InterPro"/>
</dbReference>
<protein>
    <submittedName>
        <fullName evidence="5">Site-specific recombinase</fullName>
    </submittedName>
</protein>